<proteinExistence type="predicted"/>
<dbReference type="EMBL" id="WNEG01000089">
    <property type="protein sequence ID" value="NMG83550.1"/>
    <property type="molecule type" value="Genomic_DNA"/>
</dbReference>
<sequence length="320" mass="35271">MILGIDIGGANTKIASGDGHVAETYYLPLWKSTELNKKLSLVAQRHHPSEVVVVMTGELADCFCDKKSGVRYIKKAVEDAFSTTRVTYIDVSGKLTDGCNESSLAASNWCASARFLADEFENCIFADMGSTTTDIIPIVSGTPVAHTTDLKRLLHNQLVYTGLFRTNIAALTNHVYLRNRECKIASEYFANTADIYLILMHISESSYTCETPDGGGKDLLSAKRRLARIVCADLEELADEEIYTLAEQIYKMQVEQITRSFEKIAQEYELDQIVVCGIGEFVLGQAALNAGLEATFVSERYGKKISSVFPAYAAAKIIEK</sequence>
<dbReference type="Gene3D" id="3.30.420.190">
    <property type="entry name" value="conserved archaeal protein q6m145"/>
    <property type="match status" value="1"/>
</dbReference>
<dbReference type="InterPro" id="IPR002756">
    <property type="entry name" value="MfnF"/>
</dbReference>
<dbReference type="Pfam" id="PF01968">
    <property type="entry name" value="Hydantoinase_A"/>
    <property type="match status" value="1"/>
</dbReference>
<comment type="caution">
    <text evidence="2">The sequence shown here is derived from an EMBL/GenBank/DDBJ whole genome shotgun (WGS) entry which is preliminary data.</text>
</comment>
<feature type="domain" description="Hydantoinase A/oxoprolinase" evidence="1">
    <location>
        <begin position="51"/>
        <end position="319"/>
    </location>
</feature>
<dbReference type="SUPFAM" id="SSF53067">
    <property type="entry name" value="Actin-like ATPase domain"/>
    <property type="match status" value="1"/>
</dbReference>
<dbReference type="GO" id="GO:0016787">
    <property type="term" value="F:hydrolase activity"/>
    <property type="evidence" value="ECO:0007669"/>
    <property type="project" value="InterPro"/>
</dbReference>
<accession>A0A848D9X9</accession>
<evidence type="ECO:0000259" key="1">
    <source>
        <dbReference type="Pfam" id="PF01968"/>
    </source>
</evidence>
<dbReference type="AlphaFoldDB" id="A0A848D9X9"/>
<evidence type="ECO:0000313" key="3">
    <source>
        <dbReference type="Proteomes" id="UP000606580"/>
    </source>
</evidence>
<dbReference type="InterPro" id="IPR002821">
    <property type="entry name" value="Hydantoinase_A"/>
</dbReference>
<reference evidence="2" key="1">
    <citation type="journal article" date="2020" name="MBio">
        <title>'Candidatus Ethanoperedens,' a Thermophilic Genus of Archaea Mediating the Anaerobic Oxidation of Ethane.</title>
        <authorList>
            <person name="Hahn C.J."/>
            <person name="Laso-Perez R."/>
            <person name="Vulcano F."/>
            <person name="Vaziourakis K.M."/>
            <person name="Stokke R."/>
            <person name="Steen I.H."/>
            <person name="Teske A."/>
            <person name="Boetius A."/>
            <person name="Liebeke M."/>
            <person name="Amann R."/>
            <person name="Knittel K."/>
            <person name="Wegener G."/>
        </authorList>
    </citation>
    <scope>NUCLEOTIDE SEQUENCE</scope>
    <source>
        <strain evidence="2">GoM-Arc1-LC-WB58</strain>
    </source>
</reference>
<name>A0A848D9X9_9EURY</name>
<dbReference type="InterPro" id="IPR043129">
    <property type="entry name" value="ATPase_NBD"/>
</dbReference>
<dbReference type="Gene3D" id="3.30.420.40">
    <property type="match status" value="1"/>
</dbReference>
<dbReference type="NCBIfam" id="TIGR03123">
    <property type="entry name" value="one_C_unchar_1"/>
    <property type="match status" value="1"/>
</dbReference>
<organism evidence="2 3">
    <name type="scientific">Candidatus Ethanoperedens thermophilum</name>
    <dbReference type="NCBI Taxonomy" id="2766897"/>
    <lineage>
        <taxon>Archaea</taxon>
        <taxon>Methanobacteriati</taxon>
        <taxon>Methanobacteriota</taxon>
        <taxon>Stenosarchaea group</taxon>
        <taxon>Methanomicrobia</taxon>
        <taxon>Methanosarcinales</taxon>
        <taxon>Methanosarcinales incertae sedis</taxon>
        <taxon>GOM Arc I cluster</taxon>
        <taxon>Candidatus Ethanoperedens</taxon>
    </lineage>
</organism>
<protein>
    <submittedName>
        <fullName evidence="2">H4MPT-linked C1 transfer pathway protein</fullName>
    </submittedName>
</protein>
<dbReference type="Proteomes" id="UP000606580">
    <property type="component" value="Unassembled WGS sequence"/>
</dbReference>
<evidence type="ECO:0000313" key="2">
    <source>
        <dbReference type="EMBL" id="NMG83550.1"/>
    </source>
</evidence>
<gene>
    <name evidence="2" type="ORF">GIS02_05015</name>
</gene>